<dbReference type="Proteomes" id="UP000887565">
    <property type="component" value="Unplaced"/>
</dbReference>
<evidence type="ECO:0000313" key="2">
    <source>
        <dbReference type="WBParaSite" id="nRc.2.0.1.t05123-RA"/>
    </source>
</evidence>
<dbReference type="AlphaFoldDB" id="A0A915HT81"/>
<sequence length="368" mass="42167">MIVDILRHFRNHAVSPPSPNSEAWSTWQSIINRGVGGIERQWANWYMRPDFFGIQQETARIKQTVQGKLPDGTVLTITNDTFLSNDHQILVDILAGFMAGSSPRKVAVHNMRTFLPQYKRYYWTGKKFFDLDPVTKLDSFITCSYDLPNDITLLYEVDDSRVREILFQCIKYQESCCQLNCCDPKGRPMYYATVVNEAFNSKSKLKDCSRKLTNKRSREFFNRRKGSRAVRVIKDVSKAGNMMVKGKYTSFRLKLIDISANDKYSNNGLAMKPPCDQYRTRASVPTIFHLETLNFWSAFGQKRCSSGSRIKVQFISLMDIPLAKKAIGQVCTSFGYFVKSKTHETSYVNSGEAYTAPVCHTLTGRFQK</sequence>
<keyword evidence="1" id="KW-1185">Reference proteome</keyword>
<evidence type="ECO:0000313" key="1">
    <source>
        <dbReference type="Proteomes" id="UP000887565"/>
    </source>
</evidence>
<dbReference type="WBParaSite" id="nRc.2.0.1.t05123-RA">
    <property type="protein sequence ID" value="nRc.2.0.1.t05123-RA"/>
    <property type="gene ID" value="nRc.2.0.1.g05123"/>
</dbReference>
<protein>
    <submittedName>
        <fullName evidence="2">Uncharacterized protein</fullName>
    </submittedName>
</protein>
<proteinExistence type="predicted"/>
<organism evidence="1 2">
    <name type="scientific">Romanomermis culicivorax</name>
    <name type="common">Nematode worm</name>
    <dbReference type="NCBI Taxonomy" id="13658"/>
    <lineage>
        <taxon>Eukaryota</taxon>
        <taxon>Metazoa</taxon>
        <taxon>Ecdysozoa</taxon>
        <taxon>Nematoda</taxon>
        <taxon>Enoplea</taxon>
        <taxon>Dorylaimia</taxon>
        <taxon>Mermithida</taxon>
        <taxon>Mermithoidea</taxon>
        <taxon>Mermithidae</taxon>
        <taxon>Romanomermis</taxon>
    </lineage>
</organism>
<reference evidence="2" key="1">
    <citation type="submission" date="2022-11" db="UniProtKB">
        <authorList>
            <consortium name="WormBaseParasite"/>
        </authorList>
    </citation>
    <scope>IDENTIFICATION</scope>
</reference>
<name>A0A915HT81_ROMCU</name>
<accession>A0A915HT81</accession>